<evidence type="ECO:0000256" key="1">
    <source>
        <dbReference type="SAM" id="MobiDB-lite"/>
    </source>
</evidence>
<dbReference type="SMART" id="SM00751">
    <property type="entry name" value="BSD"/>
    <property type="match status" value="1"/>
</dbReference>
<dbReference type="Proteomes" id="UP001138500">
    <property type="component" value="Unassembled WGS sequence"/>
</dbReference>
<feature type="compositionally biased region" description="Acidic residues" evidence="1">
    <location>
        <begin position="316"/>
        <end position="339"/>
    </location>
</feature>
<feature type="compositionally biased region" description="Polar residues" evidence="1">
    <location>
        <begin position="340"/>
        <end position="354"/>
    </location>
</feature>
<dbReference type="EMBL" id="RIBY02000868">
    <property type="protein sequence ID" value="KAH9836445.1"/>
    <property type="molecule type" value="Genomic_DNA"/>
</dbReference>
<evidence type="ECO:0000313" key="3">
    <source>
        <dbReference type="EMBL" id="KAH9836445.1"/>
    </source>
</evidence>
<sequence length="405" mass="43960">MDVAYDHVHEESLPEHQEGRSGEAGGPNDLQQAFQAVSASPWGARLGGWFSQARKQGEAFVTDLQKEAQDAQSQATQGWTSLVSRTRDMSLSAEPAPSAQIPGEEAVPGPGPSKAAAAASDAQVTEGATEKPESLPADIVKEAGTLVASLRSTAAARLKELQKAEDAADEALLKFGTNVRNFLRDAVTITAPAEDAAGKASSELLFETSEPGTGKKIFHTTRLDAQLHAIHTTASSFTEDPQGPQWDAWRTDFDPDGHTDAIARDLDKYEELRRAMEKLVPEKVDYQTFWTRYYFLRKAIDEDEKKRREHHAGATADEEEDIGWGDDDDDDDEDDEEDSPTPQKPSNDSTTTLSAPPATGPPAKPAPAARDSHEDDKSVVSDASYDSPKQTAKEVDANDSEDDWE</sequence>
<dbReference type="InterPro" id="IPR005607">
    <property type="entry name" value="BSD_dom"/>
</dbReference>
<feature type="domain" description="BSD" evidence="2">
    <location>
        <begin position="249"/>
        <end position="301"/>
    </location>
</feature>
<gene>
    <name evidence="3" type="ORF">Tdes44962_MAKER08477</name>
</gene>
<dbReference type="PROSITE" id="PS50858">
    <property type="entry name" value="BSD"/>
    <property type="match status" value="1"/>
</dbReference>
<feature type="region of interest" description="Disordered" evidence="1">
    <location>
        <begin position="1"/>
        <end position="30"/>
    </location>
</feature>
<protein>
    <submittedName>
        <fullName evidence="3">Domain in transcription factors and synapse-associated proteins</fullName>
    </submittedName>
</protein>
<reference evidence="3 4" key="2">
    <citation type="journal article" date="2021" name="Curr. Genet.">
        <title>Genetic response to nitrogen starvation in the aggressive Eucalyptus foliar pathogen Teratosphaeria destructans.</title>
        <authorList>
            <person name="Havenga M."/>
            <person name="Wingfield B.D."/>
            <person name="Wingfield M.J."/>
            <person name="Dreyer L.L."/>
            <person name="Roets F."/>
            <person name="Aylward J."/>
        </authorList>
    </citation>
    <scope>NUCLEOTIDE SEQUENCE [LARGE SCALE GENOMIC DNA]</scope>
    <source>
        <strain evidence="3">CMW44962</strain>
    </source>
</reference>
<organism evidence="3 4">
    <name type="scientific">Teratosphaeria destructans</name>
    <dbReference type="NCBI Taxonomy" id="418781"/>
    <lineage>
        <taxon>Eukaryota</taxon>
        <taxon>Fungi</taxon>
        <taxon>Dikarya</taxon>
        <taxon>Ascomycota</taxon>
        <taxon>Pezizomycotina</taxon>
        <taxon>Dothideomycetes</taxon>
        <taxon>Dothideomycetidae</taxon>
        <taxon>Mycosphaerellales</taxon>
        <taxon>Teratosphaeriaceae</taxon>
        <taxon>Teratosphaeria</taxon>
    </lineage>
</organism>
<feature type="compositionally biased region" description="Polar residues" evidence="1">
    <location>
        <begin position="70"/>
        <end position="84"/>
    </location>
</feature>
<dbReference type="PANTHER" id="PTHR16019:SF5">
    <property type="entry name" value="BSD DOMAIN-CONTAINING PROTEIN 1"/>
    <property type="match status" value="1"/>
</dbReference>
<evidence type="ECO:0000259" key="2">
    <source>
        <dbReference type="PROSITE" id="PS50858"/>
    </source>
</evidence>
<dbReference type="Pfam" id="PF03909">
    <property type="entry name" value="BSD"/>
    <property type="match status" value="1"/>
</dbReference>
<dbReference type="PANTHER" id="PTHR16019">
    <property type="entry name" value="SYNAPSE-ASSOCIATED PROTEIN"/>
    <property type="match status" value="1"/>
</dbReference>
<feature type="region of interest" description="Disordered" evidence="1">
    <location>
        <begin position="64"/>
        <end position="137"/>
    </location>
</feature>
<feature type="region of interest" description="Disordered" evidence="1">
    <location>
        <begin position="304"/>
        <end position="405"/>
    </location>
</feature>
<dbReference type="InterPro" id="IPR035925">
    <property type="entry name" value="BSD_dom_sf"/>
</dbReference>
<feature type="compositionally biased region" description="Basic and acidic residues" evidence="1">
    <location>
        <begin position="370"/>
        <end position="379"/>
    </location>
</feature>
<evidence type="ECO:0000313" key="4">
    <source>
        <dbReference type="Proteomes" id="UP001138500"/>
    </source>
</evidence>
<reference evidence="3 4" key="1">
    <citation type="journal article" date="2018" name="IMA Fungus">
        <title>IMA Genome-F 10: Nine draft genome sequences of Claviceps purpurea s.lat., including C. arundinis, C. humidiphila, and C. cf. spartinae, pseudomolecules for the pitch canker pathogen Fusarium circinatum, draft genome of Davidsoniella eucalypti, Grosmannia galeiformis, Quambalaria eucalypti, and Teratosphaeria destructans.</title>
        <authorList>
            <person name="Wingfield B.D."/>
            <person name="Liu M."/>
            <person name="Nguyen H.D."/>
            <person name="Lane F.A."/>
            <person name="Morgan S.W."/>
            <person name="De Vos L."/>
            <person name="Wilken P.M."/>
            <person name="Duong T.A."/>
            <person name="Aylward J."/>
            <person name="Coetzee M.P."/>
            <person name="Dadej K."/>
            <person name="De Beer Z.W."/>
            <person name="Findlay W."/>
            <person name="Havenga M."/>
            <person name="Kolarik M."/>
            <person name="Menzies J.G."/>
            <person name="Naidoo K."/>
            <person name="Pochopski O."/>
            <person name="Shoukouhi P."/>
            <person name="Santana Q.C."/>
            <person name="Seifert K.A."/>
            <person name="Soal N."/>
            <person name="Steenkamp E.T."/>
            <person name="Tatham C.T."/>
            <person name="van der Nest M.A."/>
            <person name="Wingfield M.J."/>
        </authorList>
    </citation>
    <scope>NUCLEOTIDE SEQUENCE [LARGE SCALE GENOMIC DNA]</scope>
    <source>
        <strain evidence="3">CMW44962</strain>
    </source>
</reference>
<dbReference type="SUPFAM" id="SSF140383">
    <property type="entry name" value="BSD domain-like"/>
    <property type="match status" value="1"/>
</dbReference>
<dbReference type="OrthoDB" id="73788at2759"/>
<keyword evidence="4" id="KW-1185">Reference proteome</keyword>
<dbReference type="AlphaFoldDB" id="A0A9W7W4Y0"/>
<dbReference type="GO" id="GO:0005737">
    <property type="term" value="C:cytoplasm"/>
    <property type="evidence" value="ECO:0007669"/>
    <property type="project" value="TreeGrafter"/>
</dbReference>
<dbReference type="Gene3D" id="1.10.3970.10">
    <property type="entry name" value="BSD domain"/>
    <property type="match status" value="1"/>
</dbReference>
<feature type="compositionally biased region" description="Basic and acidic residues" evidence="1">
    <location>
        <begin position="1"/>
        <end position="21"/>
    </location>
</feature>
<accession>A0A9W7W4Y0</accession>
<comment type="caution">
    <text evidence="3">The sequence shown here is derived from an EMBL/GenBank/DDBJ whole genome shotgun (WGS) entry which is preliminary data.</text>
</comment>
<name>A0A9W7W4Y0_9PEZI</name>
<proteinExistence type="predicted"/>
<dbReference type="InterPro" id="IPR051494">
    <property type="entry name" value="BSD_domain-containing"/>
</dbReference>